<dbReference type="Proteomes" id="UP000050525">
    <property type="component" value="Unassembled WGS sequence"/>
</dbReference>
<organism evidence="2 3">
    <name type="scientific">Alligator mississippiensis</name>
    <name type="common">American alligator</name>
    <dbReference type="NCBI Taxonomy" id="8496"/>
    <lineage>
        <taxon>Eukaryota</taxon>
        <taxon>Metazoa</taxon>
        <taxon>Chordata</taxon>
        <taxon>Craniata</taxon>
        <taxon>Vertebrata</taxon>
        <taxon>Euteleostomi</taxon>
        <taxon>Archelosauria</taxon>
        <taxon>Archosauria</taxon>
        <taxon>Crocodylia</taxon>
        <taxon>Alligatoridae</taxon>
        <taxon>Alligatorinae</taxon>
        <taxon>Alligator</taxon>
    </lineage>
</organism>
<proteinExistence type="predicted"/>
<evidence type="ECO:0000256" key="1">
    <source>
        <dbReference type="SAM" id="MobiDB-lite"/>
    </source>
</evidence>
<feature type="region of interest" description="Disordered" evidence="1">
    <location>
        <begin position="34"/>
        <end position="85"/>
    </location>
</feature>
<gene>
    <name evidence="2" type="ORF">Y1Q_0018389</name>
</gene>
<dbReference type="EMBL" id="AKHW03000499">
    <property type="protein sequence ID" value="KYO46622.1"/>
    <property type="molecule type" value="Genomic_DNA"/>
</dbReference>
<evidence type="ECO:0000313" key="3">
    <source>
        <dbReference type="Proteomes" id="UP000050525"/>
    </source>
</evidence>
<name>A0A151PC45_ALLMI</name>
<accession>A0A151PC45</accession>
<reference evidence="2 3" key="1">
    <citation type="journal article" date="2012" name="Genome Biol.">
        <title>Sequencing three crocodilian genomes to illuminate the evolution of archosaurs and amniotes.</title>
        <authorList>
            <person name="St John J.A."/>
            <person name="Braun E.L."/>
            <person name="Isberg S.R."/>
            <person name="Miles L.G."/>
            <person name="Chong A.Y."/>
            <person name="Gongora J."/>
            <person name="Dalzell P."/>
            <person name="Moran C."/>
            <person name="Bed'hom B."/>
            <person name="Abzhanov A."/>
            <person name="Burgess S.C."/>
            <person name="Cooksey A.M."/>
            <person name="Castoe T.A."/>
            <person name="Crawford N.G."/>
            <person name="Densmore L.D."/>
            <person name="Drew J.C."/>
            <person name="Edwards S.V."/>
            <person name="Faircloth B.C."/>
            <person name="Fujita M.K."/>
            <person name="Greenwold M.J."/>
            <person name="Hoffmann F.G."/>
            <person name="Howard J.M."/>
            <person name="Iguchi T."/>
            <person name="Janes D.E."/>
            <person name="Khan S.Y."/>
            <person name="Kohno S."/>
            <person name="de Koning A.J."/>
            <person name="Lance S.L."/>
            <person name="McCarthy F.M."/>
            <person name="McCormack J.E."/>
            <person name="Merchant M.E."/>
            <person name="Peterson D.G."/>
            <person name="Pollock D.D."/>
            <person name="Pourmand N."/>
            <person name="Raney B.J."/>
            <person name="Roessler K.A."/>
            <person name="Sanford J.R."/>
            <person name="Sawyer R.H."/>
            <person name="Schmidt C.J."/>
            <person name="Triplett E.W."/>
            <person name="Tuberville T.D."/>
            <person name="Venegas-Anaya M."/>
            <person name="Howard J.T."/>
            <person name="Jarvis E.D."/>
            <person name="Guillette L.J.Jr."/>
            <person name="Glenn T.C."/>
            <person name="Green R.E."/>
            <person name="Ray D.A."/>
        </authorList>
    </citation>
    <scope>NUCLEOTIDE SEQUENCE [LARGE SCALE GENOMIC DNA]</scope>
    <source>
        <strain evidence="2">KSC_2009_1</strain>
    </source>
</reference>
<feature type="compositionally biased region" description="Low complexity" evidence="1">
    <location>
        <begin position="61"/>
        <end position="72"/>
    </location>
</feature>
<protein>
    <submittedName>
        <fullName evidence="2">Uncharacterized protein</fullName>
    </submittedName>
</protein>
<comment type="caution">
    <text evidence="2">The sequence shown here is derived from an EMBL/GenBank/DDBJ whole genome shotgun (WGS) entry which is preliminary data.</text>
</comment>
<keyword evidence="3" id="KW-1185">Reference proteome</keyword>
<feature type="compositionally biased region" description="Acidic residues" evidence="1">
    <location>
        <begin position="45"/>
        <end position="60"/>
    </location>
</feature>
<evidence type="ECO:0000313" key="2">
    <source>
        <dbReference type="EMBL" id="KYO46622.1"/>
    </source>
</evidence>
<dbReference type="PhylomeDB" id="A0A151PC45"/>
<dbReference type="AlphaFoldDB" id="A0A151PC45"/>
<sequence>MAVSELQTYYLKSVVEDGEDMAKATWHRDTWHRTLQLPPCGEGGSDNEEKEEANGPEDSDSSSGFSSRSWSDSDTDNRIAFRRRV</sequence>